<protein>
    <submittedName>
        <fullName evidence="2">Uncharacterized protein</fullName>
    </submittedName>
</protein>
<sequence>MSFQWMGLFPNKTEDSPPHVKVVLAKCINKDLIASNAKKLVIFISGRKFQTIWVDDLTKIQQDLK</sequence>
<organism evidence="1 2">
    <name type="scientific">Romanomermis culicivorax</name>
    <name type="common">Nematode worm</name>
    <dbReference type="NCBI Taxonomy" id="13658"/>
    <lineage>
        <taxon>Eukaryota</taxon>
        <taxon>Metazoa</taxon>
        <taxon>Ecdysozoa</taxon>
        <taxon>Nematoda</taxon>
        <taxon>Enoplea</taxon>
        <taxon>Dorylaimia</taxon>
        <taxon>Mermithida</taxon>
        <taxon>Mermithoidea</taxon>
        <taxon>Mermithidae</taxon>
        <taxon>Romanomermis</taxon>
    </lineage>
</organism>
<accession>A0A915HN15</accession>
<name>A0A915HN15_ROMCU</name>
<dbReference type="Proteomes" id="UP000887565">
    <property type="component" value="Unplaced"/>
</dbReference>
<dbReference type="WBParaSite" id="nRc.2.0.1.t03338-RA">
    <property type="protein sequence ID" value="nRc.2.0.1.t03338-RA"/>
    <property type="gene ID" value="nRc.2.0.1.g03338"/>
</dbReference>
<evidence type="ECO:0000313" key="2">
    <source>
        <dbReference type="WBParaSite" id="nRc.2.0.1.t03338-RA"/>
    </source>
</evidence>
<dbReference type="AlphaFoldDB" id="A0A915HN15"/>
<proteinExistence type="predicted"/>
<reference evidence="2" key="1">
    <citation type="submission" date="2022-11" db="UniProtKB">
        <authorList>
            <consortium name="WormBaseParasite"/>
        </authorList>
    </citation>
    <scope>IDENTIFICATION</scope>
</reference>
<evidence type="ECO:0000313" key="1">
    <source>
        <dbReference type="Proteomes" id="UP000887565"/>
    </source>
</evidence>
<keyword evidence="1" id="KW-1185">Reference proteome</keyword>